<feature type="domain" description="EF-hand" evidence="10">
    <location>
        <begin position="1115"/>
        <end position="1150"/>
    </location>
</feature>
<dbReference type="InterPro" id="IPR002048">
    <property type="entry name" value="EF_hand_dom"/>
</dbReference>
<dbReference type="PROSITE" id="PS00959">
    <property type="entry name" value="HISTONE_H3_2"/>
    <property type="match status" value="1"/>
</dbReference>
<dbReference type="Pfam" id="PF00125">
    <property type="entry name" value="Histone"/>
    <property type="match status" value="1"/>
</dbReference>
<evidence type="ECO:0000256" key="6">
    <source>
        <dbReference type="ARBA" id="ARBA00023125"/>
    </source>
</evidence>
<evidence type="ECO:0000313" key="12">
    <source>
        <dbReference type="Proteomes" id="UP000266239"/>
    </source>
</evidence>
<dbReference type="SMART" id="SM00428">
    <property type="entry name" value="H3"/>
    <property type="match status" value="2"/>
</dbReference>
<dbReference type="EMBL" id="QUTA01013248">
    <property type="protein sequence ID" value="RHX96687.1"/>
    <property type="molecule type" value="Genomic_DNA"/>
</dbReference>
<dbReference type="InterPro" id="IPR009072">
    <property type="entry name" value="Histone-fold"/>
</dbReference>
<dbReference type="InterPro" id="IPR011992">
    <property type="entry name" value="EF-hand-dom_pair"/>
</dbReference>
<keyword evidence="4" id="KW-0158">Chromosome</keyword>
<dbReference type="InterPro" id="IPR000164">
    <property type="entry name" value="Histone_H3/CENP-A"/>
</dbReference>
<evidence type="ECO:0000256" key="3">
    <source>
        <dbReference type="ARBA" id="ARBA00010343"/>
    </source>
</evidence>
<name>A0A396ZSY2_APHAT</name>
<feature type="region of interest" description="Disordered" evidence="9">
    <location>
        <begin position="33"/>
        <end position="56"/>
    </location>
</feature>
<dbReference type="Gene3D" id="1.10.20.10">
    <property type="entry name" value="Histone, subunit A"/>
    <property type="match status" value="2"/>
</dbReference>
<dbReference type="CDD" id="cd22911">
    <property type="entry name" value="HFD_H3"/>
    <property type="match status" value="1"/>
</dbReference>
<comment type="subcellular location">
    <subcellularLocation>
        <location evidence="2">Chromosome</location>
    </subcellularLocation>
    <subcellularLocation>
        <location evidence="1">Nucleus</location>
    </subcellularLocation>
</comment>
<dbReference type="SMART" id="SM00054">
    <property type="entry name" value="EFh"/>
    <property type="match status" value="1"/>
</dbReference>
<evidence type="ECO:0000256" key="5">
    <source>
        <dbReference type="ARBA" id="ARBA00022837"/>
    </source>
</evidence>
<dbReference type="Gene3D" id="1.10.238.10">
    <property type="entry name" value="EF-hand"/>
    <property type="match status" value="1"/>
</dbReference>
<evidence type="ECO:0000256" key="7">
    <source>
        <dbReference type="ARBA" id="ARBA00023242"/>
    </source>
</evidence>
<reference evidence="11 12" key="1">
    <citation type="submission" date="2018-08" db="EMBL/GenBank/DDBJ databases">
        <title>Aphanomyces genome sequencing and annotation.</title>
        <authorList>
            <person name="Minardi D."/>
            <person name="Oidtmann B."/>
            <person name="Van Der Giezen M."/>
            <person name="Studholme D.J."/>
        </authorList>
    </citation>
    <scope>NUCLEOTIDE SEQUENCE [LARGE SCALE GENOMIC DNA]</scope>
    <source>
        <strain evidence="11 12">Yx</strain>
    </source>
</reference>
<keyword evidence="7" id="KW-0539">Nucleus</keyword>
<protein>
    <recommendedName>
        <fullName evidence="10">EF-hand domain-containing protein</fullName>
    </recommendedName>
</protein>
<feature type="compositionally biased region" description="Acidic residues" evidence="9">
    <location>
        <begin position="775"/>
        <end position="785"/>
    </location>
</feature>
<dbReference type="PROSITE" id="PS00322">
    <property type="entry name" value="HISTONE_H3_1"/>
    <property type="match status" value="2"/>
</dbReference>
<dbReference type="SUPFAM" id="SSF47473">
    <property type="entry name" value="EF-hand"/>
    <property type="match status" value="1"/>
</dbReference>
<dbReference type="VEuPathDB" id="FungiDB:H257_00062"/>
<comment type="similarity">
    <text evidence="3">Belongs to the histone H3 family.</text>
</comment>
<evidence type="ECO:0000256" key="8">
    <source>
        <dbReference type="ARBA" id="ARBA00023269"/>
    </source>
</evidence>
<dbReference type="InterPro" id="IPR007125">
    <property type="entry name" value="H2A/H2B/H3"/>
</dbReference>
<proteinExistence type="inferred from homology"/>
<dbReference type="GO" id="GO:0000786">
    <property type="term" value="C:nucleosome"/>
    <property type="evidence" value="ECO:0007669"/>
    <property type="project" value="UniProtKB-KW"/>
</dbReference>
<feature type="region of interest" description="Disordered" evidence="9">
    <location>
        <begin position="635"/>
        <end position="655"/>
    </location>
</feature>
<dbReference type="Proteomes" id="UP000266239">
    <property type="component" value="Unassembled WGS sequence"/>
</dbReference>
<feature type="compositionally biased region" description="Polar residues" evidence="9">
    <location>
        <begin position="1358"/>
        <end position="1374"/>
    </location>
</feature>
<dbReference type="GO" id="GO:0003677">
    <property type="term" value="F:DNA binding"/>
    <property type="evidence" value="ECO:0007669"/>
    <property type="project" value="UniProtKB-KW"/>
</dbReference>
<feature type="compositionally biased region" description="Polar residues" evidence="9">
    <location>
        <begin position="40"/>
        <end position="56"/>
    </location>
</feature>
<feature type="region of interest" description="Disordered" evidence="9">
    <location>
        <begin position="1474"/>
        <end position="1507"/>
    </location>
</feature>
<feature type="region of interest" description="Disordered" evidence="9">
    <location>
        <begin position="766"/>
        <end position="785"/>
    </location>
</feature>
<feature type="compositionally biased region" description="Basic residues" evidence="9">
    <location>
        <begin position="1377"/>
        <end position="1389"/>
    </location>
</feature>
<organism evidence="11 12">
    <name type="scientific">Aphanomyces astaci</name>
    <name type="common">Crayfish plague agent</name>
    <dbReference type="NCBI Taxonomy" id="112090"/>
    <lineage>
        <taxon>Eukaryota</taxon>
        <taxon>Sar</taxon>
        <taxon>Stramenopiles</taxon>
        <taxon>Oomycota</taxon>
        <taxon>Saprolegniomycetes</taxon>
        <taxon>Saprolegniales</taxon>
        <taxon>Verrucalvaceae</taxon>
        <taxon>Aphanomyces</taxon>
    </lineage>
</organism>
<dbReference type="Pfam" id="PF13202">
    <property type="entry name" value="EF-hand_5"/>
    <property type="match status" value="1"/>
</dbReference>
<feature type="compositionally biased region" description="Low complexity" evidence="9">
    <location>
        <begin position="644"/>
        <end position="655"/>
    </location>
</feature>
<dbReference type="GO" id="GO:0046982">
    <property type="term" value="F:protein heterodimerization activity"/>
    <property type="evidence" value="ECO:0007669"/>
    <property type="project" value="InterPro"/>
</dbReference>
<evidence type="ECO:0000313" key="11">
    <source>
        <dbReference type="EMBL" id="RHX96687.1"/>
    </source>
</evidence>
<gene>
    <name evidence="11" type="ORF">DYB25_004102</name>
</gene>
<dbReference type="GO" id="GO:0005654">
    <property type="term" value="C:nucleoplasm"/>
    <property type="evidence" value="ECO:0007669"/>
    <property type="project" value="UniProtKB-ARBA"/>
</dbReference>
<feature type="region of interest" description="Disordered" evidence="9">
    <location>
        <begin position="1358"/>
        <end position="1407"/>
    </location>
</feature>
<sequence length="1603" mass="177510">MHPIIRTSIAADTLDQRLNSIKHQIDHVLLGGMLKDDTSPRTSQHPSPRPMTTNDTLVSPLSLRSTVLPDIDASPDAIAKSQAYLCADDEIEKWIQHYEAEKHRFTSYALFTEYKLDQLVNFTASTGRPNVLETAACCAALFKIPGILGNYRSLLQKIVVGLEYGLYGDSTCEALFRDDVHTLCTPRTNERSSVDIVRSFYHRKPFFIQLRELEHDHALSIHLGGARRSTALLDQDKRRVIELCSADLLEAGLLRFGDDVRQQIGMKLVASVAHGGAHLGKAHMSDVCRRLLKLAEALDMDSKALVVSSLLDELDVDSRALSAFQGLGDTLDRMDDAEYVACLGNMYVLACDVHRMAFLSALLGNKHEHGFICDLAKVISPDQLDQLSDYVNGAKLESQLTGLERSITSDYLHALLTAPDTFPTPYTPSEQRRLFDDVCTLLRTWSSIAIDFCEHLVDKCRSLHPTQRKLLLATLLHDDFSTTKAALADLVLRLSPIEKHQIQSIWHDTTFDLGYFHDQVAHMSSDTRSKSKQAKTIIRFCRELFGLTLMADPLGCTPPSSNHDPTTSETAAHTLDVLHQLDSTTRNTIMQSLVHSMPSLPTNPSKSAASLVSDERRSAMLAAIDGALTIHAHGTRNDDDHDVSSGGLKAASASATSVREVSVEEQIVRGMTEADTSSLLEHAMLSGGGRNTKKKKKNGFAKVIGKVVSTLETAGRRQTLDRVLVKIMERATALGDDAMTDEERAAFENASTMDKLNSINHVAYRNAKSGHRSDDDENDDVDMSDDERDTDALVKMGMANVACQTEVNFAVDVIETQGDGGAVSHTLETRKQPVTLSSLTKRAKGGKKVIKVDSAGIPNALASLVTSWKINVDQLAMCCKKPLAAVLRTIADTYAEKIVRMKKKYTTTNNGGGMAKDSLAQIAYQSLLHSYGLPSIADMHLIGLGSSLDMFRNQHRRVDLFCQFLYNEVPASLLVHFLECVEVILDDSILDNADSGSIHSNNQAQSNNVTRLGVAPSVFSATLSPSASASAVMAKKARIVRLNIPDKDEWTMPLDRALEVVQYCFRSMRRVHVSAFCDRVSQGGCNAVDSTTTSIVNVDVLLGWVVSEWNEEQLRRDKHLRDAFRAGDNNGDGQLSYEEFRRIVLSIDKTRDDSDVVQLFGDTLRRTGSDTIAPDDFLAVAKEYGLAEMAWDADGDLSSISNGLDEMNAMWPSVRPFFVGSVEALARDLPPTHFLRTCVAAGCGCLKCLVDGYAGFQVMRDEATTDAMHAAAIWKRFWHLMAQLYEACDKSDGVYTPWAGSSPIRRYPASRGSVIRSNANRRHALPNVLLPDVHRITGKGSSEVEHLNEADVVQRLQLSGTMARTKQTSRSSSGGKAPRKQLAAKKTTRKQTPLSGGIKKPHRYRPGTVALREIRKYQKTTELLLRKLPFQRLVLFRVRRFKFNPISAVSGAFRARLLFGQGVVYRSFAMARTKQSNRSSTGGKAPRKQLAAKKTRPPVSGGIKKPHRYRPGTVALQEIRRFQKTTDLLLRKLPFQRLVREIAQDYKADLRFQSTAIIALQEATEAYLIGLFEDSNLCAIHAKRVTIMPKDMQLARRLRRERA</sequence>
<dbReference type="GO" id="GO:0030527">
    <property type="term" value="F:structural constituent of chromatin"/>
    <property type="evidence" value="ECO:0007669"/>
    <property type="project" value="InterPro"/>
</dbReference>
<evidence type="ECO:0000256" key="2">
    <source>
        <dbReference type="ARBA" id="ARBA00004286"/>
    </source>
</evidence>
<comment type="caution">
    <text evidence="11">The sequence shown here is derived from an EMBL/GenBank/DDBJ whole genome shotgun (WGS) entry which is preliminary data.</text>
</comment>
<accession>A0A396ZSY2</accession>
<dbReference type="InterPro" id="IPR018247">
    <property type="entry name" value="EF_Hand_1_Ca_BS"/>
</dbReference>
<keyword evidence="6" id="KW-0238">DNA-binding</keyword>
<dbReference type="PANTHER" id="PTHR11426">
    <property type="entry name" value="HISTONE H3"/>
    <property type="match status" value="1"/>
</dbReference>
<dbReference type="PRINTS" id="PR00622">
    <property type="entry name" value="HISTONEH3"/>
</dbReference>
<dbReference type="FunFam" id="1.10.20.10:FF:000001">
    <property type="entry name" value="Histone H3"/>
    <property type="match status" value="1"/>
</dbReference>
<dbReference type="GO" id="GO:0005509">
    <property type="term" value="F:calcium ion binding"/>
    <property type="evidence" value="ECO:0007669"/>
    <property type="project" value="InterPro"/>
</dbReference>
<evidence type="ECO:0000256" key="9">
    <source>
        <dbReference type="SAM" id="MobiDB-lite"/>
    </source>
</evidence>
<evidence type="ECO:0000256" key="1">
    <source>
        <dbReference type="ARBA" id="ARBA00004123"/>
    </source>
</evidence>
<evidence type="ECO:0000259" key="10">
    <source>
        <dbReference type="PROSITE" id="PS50222"/>
    </source>
</evidence>
<feature type="compositionally biased region" description="Basic residues" evidence="9">
    <location>
        <begin position="1485"/>
        <end position="1496"/>
    </location>
</feature>
<dbReference type="PROSITE" id="PS00018">
    <property type="entry name" value="EF_HAND_1"/>
    <property type="match status" value="1"/>
</dbReference>
<evidence type="ECO:0000256" key="4">
    <source>
        <dbReference type="ARBA" id="ARBA00022454"/>
    </source>
</evidence>
<keyword evidence="8" id="KW-0544">Nucleosome core</keyword>
<dbReference type="PROSITE" id="PS50222">
    <property type="entry name" value="EF_HAND_2"/>
    <property type="match status" value="1"/>
</dbReference>
<keyword evidence="5" id="KW-0106">Calcium</keyword>
<dbReference type="SUPFAM" id="SSF47113">
    <property type="entry name" value="Histone-fold"/>
    <property type="match status" value="2"/>
</dbReference>